<sequence length="366" mass="39879">MMNVKFLELGRLNARYMDEFSSVASDVFRSGTYIGGEYVTGFEAAFASFCGSNHCVSLANGLDALIIALRALNVGRGDEVIVPGQTFVATWLAVSAVGATPVPVDVELGSANIDVSLIEAAITPHTKAIIPVHLYGEMASMREIIDIAQRHSLYVVEDSAQAHGAKYQEMTAGSVGHIGCFSFYPSKNLGALGDAGAIITNDESLAERVRLLANYGSVEKYIHRETGMNSRMDPIQAAFLTLKLKNIETIIAQRKAIAERYTSALASKKPDTIRRLLVSEGDCVWHNFVVCVNERDRFVRHMSDLGVGTALHYPIIPSKQECYLGTYGNSDLPTSDYFAKHGVSLPIGEYLSHEEVEYVAAAIDQF</sequence>
<evidence type="ECO:0000256" key="1">
    <source>
        <dbReference type="ARBA" id="ARBA00022898"/>
    </source>
</evidence>
<dbReference type="EC" id="2.6.1.90" evidence="6"/>
<protein>
    <submittedName>
        <fullName evidence="6">dTDP-3-amino-3, 6-dideoxy-alpha-D-galactopyranosetransaminase</fullName>
        <ecNumber evidence="6">2.6.1.90</ecNumber>
    </submittedName>
</protein>
<evidence type="ECO:0000256" key="3">
    <source>
        <dbReference type="PIRSR" id="PIRSR000390-1"/>
    </source>
</evidence>
<dbReference type="InterPro" id="IPR015422">
    <property type="entry name" value="PyrdxlP-dep_Trfase_small"/>
</dbReference>
<dbReference type="GO" id="GO:0000271">
    <property type="term" value="P:polysaccharide biosynthetic process"/>
    <property type="evidence" value="ECO:0007669"/>
    <property type="project" value="TreeGrafter"/>
</dbReference>
<gene>
    <name evidence="6" type="primary">fdtB</name>
    <name evidence="6" type="ORF">DSM25559_4383</name>
</gene>
<dbReference type="PIRSF" id="PIRSF000390">
    <property type="entry name" value="PLP_StrS"/>
    <property type="match status" value="1"/>
</dbReference>
<proteinExistence type="inferred from homology"/>
<dbReference type="Gene3D" id="3.40.640.10">
    <property type="entry name" value="Type I PLP-dependent aspartate aminotransferase-like (Major domain)"/>
    <property type="match status" value="1"/>
</dbReference>
<dbReference type="AlphaFoldDB" id="A0A1R3U0C5"/>
<dbReference type="InterPro" id="IPR000653">
    <property type="entry name" value="DegT/StrS_aminotransferase"/>
</dbReference>
<comment type="similarity">
    <text evidence="2 5">Belongs to the DegT/DnrJ/EryC1 family.</text>
</comment>
<evidence type="ECO:0000256" key="5">
    <source>
        <dbReference type="RuleBase" id="RU004508"/>
    </source>
</evidence>
<evidence type="ECO:0000256" key="2">
    <source>
        <dbReference type="ARBA" id="ARBA00037999"/>
    </source>
</evidence>
<keyword evidence="6" id="KW-0032">Aminotransferase</keyword>
<dbReference type="Proteomes" id="UP000187891">
    <property type="component" value="Unassembled WGS sequence"/>
</dbReference>
<dbReference type="PANTHER" id="PTHR30244:SF36">
    <property type="entry name" value="3-OXO-GLUCOSE-6-PHOSPHATE:GLUTAMATE AMINOTRANSFERASE"/>
    <property type="match status" value="1"/>
</dbReference>
<dbReference type="STRING" id="1907666.DSM25559_4383"/>
<keyword evidence="6" id="KW-0808">Transferase</keyword>
<accession>A0A1R3U0C5</accession>
<dbReference type="InterPro" id="IPR015424">
    <property type="entry name" value="PyrdxlP-dep_Trfase"/>
</dbReference>
<dbReference type="Gene3D" id="3.90.1150.10">
    <property type="entry name" value="Aspartate Aminotransferase, domain 1"/>
    <property type="match status" value="1"/>
</dbReference>
<dbReference type="CDD" id="cd00616">
    <property type="entry name" value="AHBA_syn"/>
    <property type="match status" value="1"/>
</dbReference>
<dbReference type="GO" id="GO:0030170">
    <property type="term" value="F:pyridoxal phosphate binding"/>
    <property type="evidence" value="ECO:0007669"/>
    <property type="project" value="TreeGrafter"/>
</dbReference>
<reference evidence="7" key="1">
    <citation type="submission" date="2016-10" db="EMBL/GenBank/DDBJ databases">
        <authorList>
            <person name="Wibberg D."/>
        </authorList>
    </citation>
    <scope>NUCLEOTIDE SEQUENCE [LARGE SCALE GENOMIC DNA]</scope>
</reference>
<dbReference type="Pfam" id="PF01041">
    <property type="entry name" value="DegT_DnrJ_EryC1"/>
    <property type="match status" value="1"/>
</dbReference>
<dbReference type="PANTHER" id="PTHR30244">
    <property type="entry name" value="TRANSAMINASE"/>
    <property type="match status" value="1"/>
</dbReference>
<evidence type="ECO:0000313" key="6">
    <source>
        <dbReference type="EMBL" id="SCX34116.1"/>
    </source>
</evidence>
<keyword evidence="1 4" id="KW-0663">Pyridoxal phosphate</keyword>
<feature type="active site" description="Proton acceptor" evidence="3">
    <location>
        <position position="187"/>
    </location>
</feature>
<feature type="modified residue" description="N6-(pyridoxal phosphate)lysine" evidence="4">
    <location>
        <position position="187"/>
    </location>
</feature>
<dbReference type="SUPFAM" id="SSF53383">
    <property type="entry name" value="PLP-dependent transferases"/>
    <property type="match status" value="1"/>
</dbReference>
<name>A0A1R3U0C5_9HYPH</name>
<dbReference type="RefSeq" id="WP_143239480.1">
    <property type="nucleotide sequence ID" value="NZ_FMUE01000014.1"/>
</dbReference>
<dbReference type="GO" id="GO:0008483">
    <property type="term" value="F:transaminase activity"/>
    <property type="evidence" value="ECO:0007669"/>
    <property type="project" value="UniProtKB-KW"/>
</dbReference>
<evidence type="ECO:0000313" key="7">
    <source>
        <dbReference type="Proteomes" id="UP000187891"/>
    </source>
</evidence>
<dbReference type="EMBL" id="FMUE01000014">
    <property type="protein sequence ID" value="SCX34116.1"/>
    <property type="molecule type" value="Genomic_DNA"/>
</dbReference>
<evidence type="ECO:0000256" key="4">
    <source>
        <dbReference type="PIRSR" id="PIRSR000390-2"/>
    </source>
</evidence>
<organism evidence="6 7">
    <name type="scientific">Agrobacterium rosae</name>
    <dbReference type="NCBI Taxonomy" id="1972867"/>
    <lineage>
        <taxon>Bacteria</taxon>
        <taxon>Pseudomonadati</taxon>
        <taxon>Pseudomonadota</taxon>
        <taxon>Alphaproteobacteria</taxon>
        <taxon>Hyphomicrobiales</taxon>
        <taxon>Rhizobiaceae</taxon>
        <taxon>Rhizobium/Agrobacterium group</taxon>
        <taxon>Agrobacterium</taxon>
    </lineage>
</organism>
<dbReference type="InterPro" id="IPR015421">
    <property type="entry name" value="PyrdxlP-dep_Trfase_major"/>
</dbReference>